<reference evidence="13 14" key="1">
    <citation type="submission" date="2018-08" db="EMBL/GenBank/DDBJ databases">
        <title>A genome reference for cultivated species of the human gut microbiota.</title>
        <authorList>
            <person name="Zou Y."/>
            <person name="Xue W."/>
            <person name="Luo G."/>
        </authorList>
    </citation>
    <scope>NUCLEOTIDE SEQUENCE [LARGE SCALE GENOMIC DNA]</scope>
    <source>
        <strain evidence="13 14">AF37-2AT</strain>
    </source>
</reference>
<dbReference type="PIRSF" id="PIRSF001084">
    <property type="entry name" value="B-galactosidase"/>
    <property type="match status" value="1"/>
</dbReference>
<comment type="caution">
    <text evidence="13">The sequence shown here is derived from an EMBL/GenBank/DDBJ whole genome shotgun (WGS) entry which is preliminary data.</text>
</comment>
<evidence type="ECO:0000256" key="3">
    <source>
        <dbReference type="ARBA" id="ARBA00012756"/>
    </source>
</evidence>
<dbReference type="PANTHER" id="PTHR36447">
    <property type="entry name" value="BETA-GALACTOSIDASE GANA"/>
    <property type="match status" value="1"/>
</dbReference>
<evidence type="ECO:0000256" key="7">
    <source>
        <dbReference type="PIRSR" id="PIRSR001084-1"/>
    </source>
</evidence>
<gene>
    <name evidence="13" type="ORF">DW016_03495</name>
</gene>
<evidence type="ECO:0000259" key="12">
    <source>
        <dbReference type="Pfam" id="PF08533"/>
    </source>
</evidence>
<feature type="binding site" evidence="9">
    <location>
        <position position="114"/>
    </location>
    <ligand>
        <name>Zn(2+)</name>
        <dbReference type="ChEBI" id="CHEBI:29105"/>
    </ligand>
</feature>
<dbReference type="GO" id="GO:0046872">
    <property type="term" value="F:metal ion binding"/>
    <property type="evidence" value="ECO:0007669"/>
    <property type="project" value="UniProtKB-KW"/>
</dbReference>
<feature type="binding site" evidence="9">
    <location>
        <position position="164"/>
    </location>
    <ligand>
        <name>Zn(2+)</name>
        <dbReference type="ChEBI" id="CHEBI:29105"/>
    </ligand>
</feature>
<feature type="active site" description="Proton donor" evidence="7">
    <location>
        <position position="149"/>
    </location>
</feature>
<dbReference type="Proteomes" id="UP000261080">
    <property type="component" value="Unassembled WGS sequence"/>
</dbReference>
<evidence type="ECO:0000313" key="13">
    <source>
        <dbReference type="EMBL" id="RGE88616.1"/>
    </source>
</evidence>
<feature type="domain" description="Glycoside hydrolase family 42 N-terminal" evidence="10">
    <location>
        <begin position="11"/>
        <end position="386"/>
    </location>
</feature>
<dbReference type="InterPro" id="IPR013529">
    <property type="entry name" value="Glyco_hydro_42_N"/>
</dbReference>
<feature type="binding site" evidence="8">
    <location>
        <position position="110"/>
    </location>
    <ligand>
        <name>substrate</name>
    </ligand>
</feature>
<accession>A0A3E3K3T9</accession>
<dbReference type="EC" id="3.2.1.23" evidence="3 6"/>
<dbReference type="RefSeq" id="WP_117493242.1">
    <property type="nucleotide sequence ID" value="NZ_CALBAT010000026.1"/>
</dbReference>
<evidence type="ECO:0000256" key="5">
    <source>
        <dbReference type="ARBA" id="ARBA00023295"/>
    </source>
</evidence>
<keyword evidence="9" id="KW-0479">Metal-binding</keyword>
<dbReference type="OrthoDB" id="9800974at2"/>
<evidence type="ECO:0000313" key="14">
    <source>
        <dbReference type="Proteomes" id="UP000261080"/>
    </source>
</evidence>
<dbReference type="EMBL" id="QVLX01000002">
    <property type="protein sequence ID" value="RGE88616.1"/>
    <property type="molecule type" value="Genomic_DNA"/>
</dbReference>
<proteinExistence type="inferred from homology"/>
<dbReference type="Pfam" id="PF08532">
    <property type="entry name" value="Glyco_hydro_42M"/>
    <property type="match status" value="1"/>
</dbReference>
<evidence type="ECO:0000256" key="4">
    <source>
        <dbReference type="ARBA" id="ARBA00022801"/>
    </source>
</evidence>
<evidence type="ECO:0000259" key="10">
    <source>
        <dbReference type="Pfam" id="PF02449"/>
    </source>
</evidence>
<dbReference type="InterPro" id="IPR029062">
    <property type="entry name" value="Class_I_gatase-like"/>
</dbReference>
<dbReference type="GO" id="GO:0004565">
    <property type="term" value="F:beta-galactosidase activity"/>
    <property type="evidence" value="ECO:0007669"/>
    <property type="project" value="UniProtKB-EC"/>
</dbReference>
<evidence type="ECO:0000256" key="9">
    <source>
        <dbReference type="PIRSR" id="PIRSR001084-3"/>
    </source>
</evidence>
<organism evidence="13 14">
    <name type="scientific">Sellimonas intestinalis</name>
    <dbReference type="NCBI Taxonomy" id="1653434"/>
    <lineage>
        <taxon>Bacteria</taxon>
        <taxon>Bacillati</taxon>
        <taxon>Bacillota</taxon>
        <taxon>Clostridia</taxon>
        <taxon>Lachnospirales</taxon>
        <taxon>Lachnospiraceae</taxon>
        <taxon>Sellimonas</taxon>
    </lineage>
</organism>
<name>A0A3E3K3T9_9FIRM</name>
<dbReference type="PANTHER" id="PTHR36447:SF1">
    <property type="entry name" value="BETA-GALACTOSIDASE GANA"/>
    <property type="match status" value="1"/>
</dbReference>
<keyword evidence="14" id="KW-1185">Reference proteome</keyword>
<evidence type="ECO:0000256" key="6">
    <source>
        <dbReference type="PIRNR" id="PIRNR001084"/>
    </source>
</evidence>
<protein>
    <recommendedName>
        <fullName evidence="3 6">Beta-galactosidase</fullName>
        <shortName evidence="6">Beta-gal</shortName>
        <ecNumber evidence="3 6">3.2.1.23</ecNumber>
    </recommendedName>
</protein>
<dbReference type="SUPFAM" id="SSF51445">
    <property type="entry name" value="(Trans)glycosidases"/>
    <property type="match status" value="1"/>
</dbReference>
<comment type="similarity">
    <text evidence="2 6">Belongs to the glycosyl hydrolase 42 family.</text>
</comment>
<feature type="binding site" evidence="8">
    <location>
        <position position="317"/>
    </location>
    <ligand>
        <name>substrate</name>
    </ligand>
</feature>
<keyword evidence="4 6" id="KW-0378">Hydrolase</keyword>
<dbReference type="GO" id="GO:0006012">
    <property type="term" value="P:galactose metabolic process"/>
    <property type="evidence" value="ECO:0007669"/>
    <property type="project" value="InterPro"/>
</dbReference>
<dbReference type="Pfam" id="PF02449">
    <property type="entry name" value="Glyco_hydro_42"/>
    <property type="match status" value="1"/>
</dbReference>
<feature type="binding site" evidence="9">
    <location>
        <position position="159"/>
    </location>
    <ligand>
        <name>Zn(2+)</name>
        <dbReference type="ChEBI" id="CHEBI:29105"/>
    </ligand>
</feature>
<feature type="binding site" evidence="8">
    <location>
        <position position="148"/>
    </location>
    <ligand>
        <name>substrate</name>
    </ligand>
</feature>
<evidence type="ECO:0000256" key="2">
    <source>
        <dbReference type="ARBA" id="ARBA00005940"/>
    </source>
</evidence>
<sequence>MLGGRILYGGDYNPDQWLEHPEVLEQDVRLMKESKVNCVSLGIFAWAALEPEEGVYQMDWLDRLITRMEEEDIQIILATPSAAMPHWLTQRYPEVMQVQADGRRNLPGKRHNFCYTSPVMREKTKAIDRELSRRFGRRKNVILWHISNELGGNFADSVCHCEYCQAAFRKWLKKKYGTLQNLNQAWWNYFWSHNYTDWEQIHSPVPNGETTSTALLLDWRRFSTEQIHDFYQMEVQAVREYSELPATTNFMYFFKGLDYNRMKHGVDVISWDNYPFWHKRKDEVPSAVKAAANHNIMRALKRQPFLLMESTPSAVSWREYNPLKRPGMNMLAGMQAIAHGSDSVLYFQWRKGRGGYEKFHGAVLDHKNGTNTRVFREVTELGERLAGLGEKIQGTVNRPKAAILFDWENWWAVEDTQGPRLDIKYVKTILSHYRAFWEQGIEADLIGMDEPLDDYLLVSAPMNYLYKDGYADRVRAFVESGGVFVTTCFSGMVNETDLCFTEQHPLEDVLGVIQEEIDAPSEEFENSFHYDGKTYPAKFLCEISHAKEDTEVLASYEEDFYAGYPAVTCHPFGKGSAFYLAAGSDQEFLRVFYRDVFRKAGVENALRAKLPYGVTTAERIADDGTRIVFVMNFKNEPVIVEDIGIWTDAETQEQYEDALQMKPFECLVLTKQKTDGN</sequence>
<dbReference type="Gene3D" id="2.60.40.1180">
    <property type="entry name" value="Golgi alpha-mannosidase II"/>
    <property type="match status" value="1"/>
</dbReference>
<evidence type="ECO:0000256" key="1">
    <source>
        <dbReference type="ARBA" id="ARBA00001412"/>
    </source>
</evidence>
<dbReference type="Gene3D" id="3.20.20.80">
    <property type="entry name" value="Glycosidases"/>
    <property type="match status" value="1"/>
</dbReference>
<feature type="domain" description="Beta-galactosidase C-terminal" evidence="12">
    <location>
        <begin position="613"/>
        <end position="670"/>
    </location>
</feature>
<dbReference type="Pfam" id="PF08533">
    <property type="entry name" value="Glyco_hydro_42C"/>
    <property type="match status" value="1"/>
</dbReference>
<comment type="catalytic activity">
    <reaction evidence="1 6">
        <text>Hydrolysis of terminal non-reducing beta-D-galactose residues in beta-D-galactosides.</text>
        <dbReference type="EC" id="3.2.1.23"/>
    </reaction>
</comment>
<dbReference type="SUPFAM" id="SSF52317">
    <property type="entry name" value="Class I glutamine amidotransferase-like"/>
    <property type="match status" value="1"/>
</dbReference>
<dbReference type="CDD" id="cd03143">
    <property type="entry name" value="A4_beta-galactosidase_middle_domain"/>
    <property type="match status" value="1"/>
</dbReference>
<dbReference type="InterPro" id="IPR003476">
    <property type="entry name" value="Glyco_hydro_42"/>
</dbReference>
<keyword evidence="5 6" id="KW-0326">Glycosidase</keyword>
<keyword evidence="9" id="KW-0862">Zinc</keyword>
<feature type="domain" description="Beta-galactosidase trimerisation" evidence="11">
    <location>
        <begin position="400"/>
        <end position="602"/>
    </location>
</feature>
<dbReference type="AlphaFoldDB" id="A0A3E3K3T9"/>
<feature type="binding site" evidence="9">
    <location>
        <position position="161"/>
    </location>
    <ligand>
        <name>Zn(2+)</name>
        <dbReference type="ChEBI" id="CHEBI:29105"/>
    </ligand>
</feature>
<dbReference type="Gene3D" id="3.40.50.880">
    <property type="match status" value="1"/>
</dbReference>
<dbReference type="InterPro" id="IPR013738">
    <property type="entry name" value="Beta_galactosidase_Trimer"/>
</dbReference>
<feature type="active site" description="Nucleophile" evidence="7">
    <location>
        <position position="309"/>
    </location>
</feature>
<evidence type="ECO:0000259" key="11">
    <source>
        <dbReference type="Pfam" id="PF08532"/>
    </source>
</evidence>
<evidence type="ECO:0000256" key="8">
    <source>
        <dbReference type="PIRSR" id="PIRSR001084-2"/>
    </source>
</evidence>
<dbReference type="GO" id="GO:0009341">
    <property type="term" value="C:beta-galactosidase complex"/>
    <property type="evidence" value="ECO:0007669"/>
    <property type="project" value="InterPro"/>
</dbReference>
<dbReference type="InterPro" id="IPR013739">
    <property type="entry name" value="Beta_galactosidase_C"/>
</dbReference>
<dbReference type="InterPro" id="IPR013780">
    <property type="entry name" value="Glyco_hydro_b"/>
</dbReference>
<dbReference type="InterPro" id="IPR017853">
    <property type="entry name" value="GH"/>
</dbReference>